<evidence type="ECO:0000256" key="1">
    <source>
        <dbReference type="SAM" id="MobiDB-lite"/>
    </source>
</evidence>
<evidence type="ECO:0000313" key="2">
    <source>
        <dbReference type="EMBL" id="KIJ36755.1"/>
    </source>
</evidence>
<evidence type="ECO:0000313" key="3">
    <source>
        <dbReference type="Proteomes" id="UP000054279"/>
    </source>
</evidence>
<feature type="non-terminal residue" evidence="2">
    <location>
        <position position="327"/>
    </location>
</feature>
<reference evidence="2 3" key="1">
    <citation type="submission" date="2014-06" db="EMBL/GenBank/DDBJ databases">
        <title>Evolutionary Origins and Diversification of the Mycorrhizal Mutualists.</title>
        <authorList>
            <consortium name="DOE Joint Genome Institute"/>
            <consortium name="Mycorrhizal Genomics Consortium"/>
            <person name="Kohler A."/>
            <person name="Kuo A."/>
            <person name="Nagy L.G."/>
            <person name="Floudas D."/>
            <person name="Copeland A."/>
            <person name="Barry K.W."/>
            <person name="Cichocki N."/>
            <person name="Veneault-Fourrey C."/>
            <person name="LaButti K."/>
            <person name="Lindquist E.A."/>
            <person name="Lipzen A."/>
            <person name="Lundell T."/>
            <person name="Morin E."/>
            <person name="Murat C."/>
            <person name="Riley R."/>
            <person name="Ohm R."/>
            <person name="Sun H."/>
            <person name="Tunlid A."/>
            <person name="Henrissat B."/>
            <person name="Grigoriev I.V."/>
            <person name="Hibbett D.S."/>
            <person name="Martin F."/>
        </authorList>
    </citation>
    <scope>NUCLEOTIDE SEQUENCE [LARGE SCALE GENOMIC DNA]</scope>
    <source>
        <strain evidence="2 3">SS14</strain>
    </source>
</reference>
<proteinExistence type="predicted"/>
<dbReference type="AlphaFoldDB" id="A0A0C9VGN4"/>
<protein>
    <submittedName>
        <fullName evidence="2">Uncharacterized protein</fullName>
    </submittedName>
</protein>
<feature type="region of interest" description="Disordered" evidence="1">
    <location>
        <begin position="269"/>
        <end position="290"/>
    </location>
</feature>
<feature type="region of interest" description="Disordered" evidence="1">
    <location>
        <begin position="303"/>
        <end position="327"/>
    </location>
</feature>
<dbReference type="EMBL" id="KN837175">
    <property type="protein sequence ID" value="KIJ36755.1"/>
    <property type="molecule type" value="Genomic_DNA"/>
</dbReference>
<accession>A0A0C9VGN4</accession>
<gene>
    <name evidence="2" type="ORF">M422DRAFT_34116</name>
</gene>
<organism evidence="2 3">
    <name type="scientific">Sphaerobolus stellatus (strain SS14)</name>
    <dbReference type="NCBI Taxonomy" id="990650"/>
    <lineage>
        <taxon>Eukaryota</taxon>
        <taxon>Fungi</taxon>
        <taxon>Dikarya</taxon>
        <taxon>Basidiomycota</taxon>
        <taxon>Agaricomycotina</taxon>
        <taxon>Agaricomycetes</taxon>
        <taxon>Phallomycetidae</taxon>
        <taxon>Geastrales</taxon>
        <taxon>Sphaerobolaceae</taxon>
        <taxon>Sphaerobolus</taxon>
    </lineage>
</organism>
<keyword evidence="3" id="KW-1185">Reference proteome</keyword>
<sequence length="327" mass="36098">DPVTPLKKITLKENPAVSPNTAKEMKTQWVTTKSVESATPPGEQLQNILKGIPSVIPAAEPIMTVQKTVCGTVTYTDLDDVFETLESKMSVILSLLLHGASQGKGKPKIWNLATIPPIELKAQGLAKKYLKKKGDNHPASLFFTLRVIMHSGVTCSQANPNSYQVTVMLPTHLGPRIFTNITKAVNLSPKVWVPSYKSGINCSTRKKGSEDTNDFPVCRFHPVDVHDARKGLFTVGKIDTLPVIPDKLSEGDRVLVTYTVSWYEWREGDEEGKLPKTPQSPNKKREDGYSKALSLNLQQIVLLERDGDHDNAGEKKSDSESSDSDYM</sequence>
<feature type="compositionally biased region" description="Basic and acidic residues" evidence="1">
    <location>
        <begin position="303"/>
        <end position="319"/>
    </location>
</feature>
<dbReference type="HOGENOM" id="CLU_851431_0_0_1"/>
<feature type="non-terminal residue" evidence="2">
    <location>
        <position position="1"/>
    </location>
</feature>
<name>A0A0C9VGN4_SPHS4</name>
<dbReference type="Proteomes" id="UP000054279">
    <property type="component" value="Unassembled WGS sequence"/>
</dbReference>